<reference evidence="1 2" key="1">
    <citation type="journal article" date="2015" name="Nature">
        <title>rRNA introns, odd ribosomes, and small enigmatic genomes across a large radiation of phyla.</title>
        <authorList>
            <person name="Brown C.T."/>
            <person name="Hug L.A."/>
            <person name="Thomas B.C."/>
            <person name="Sharon I."/>
            <person name="Castelle C.J."/>
            <person name="Singh A."/>
            <person name="Wilkins M.J."/>
            <person name="Williams K.H."/>
            <person name="Banfield J.F."/>
        </authorList>
    </citation>
    <scope>NUCLEOTIDE SEQUENCE [LARGE SCALE GENOMIC DNA]</scope>
</reference>
<accession>A0A0G0NGN2</accession>
<proteinExistence type="predicted"/>
<organism evidence="1 2">
    <name type="scientific">Candidatus Falkowbacteria bacterium GW2011_GWA2_39_24</name>
    <dbReference type="NCBI Taxonomy" id="1618634"/>
    <lineage>
        <taxon>Bacteria</taxon>
        <taxon>Candidatus Falkowiibacteriota</taxon>
    </lineage>
</organism>
<evidence type="ECO:0008006" key="3">
    <source>
        <dbReference type="Google" id="ProtNLM"/>
    </source>
</evidence>
<name>A0A0G0NGN2_9BACT</name>
<dbReference type="AlphaFoldDB" id="A0A0G0NGN2"/>
<comment type="caution">
    <text evidence="1">The sequence shown here is derived from an EMBL/GenBank/DDBJ whole genome shotgun (WGS) entry which is preliminary data.</text>
</comment>
<dbReference type="Proteomes" id="UP000034048">
    <property type="component" value="Unassembled WGS sequence"/>
</dbReference>
<gene>
    <name evidence="1" type="ORF">UT42_C0005G0019</name>
</gene>
<dbReference type="EMBL" id="LBWS01000005">
    <property type="protein sequence ID" value="KKR15299.1"/>
    <property type="molecule type" value="Genomic_DNA"/>
</dbReference>
<protein>
    <recommendedName>
        <fullName evidence="3">HNH endonuclease</fullName>
    </recommendedName>
</protein>
<evidence type="ECO:0000313" key="2">
    <source>
        <dbReference type="Proteomes" id="UP000034048"/>
    </source>
</evidence>
<evidence type="ECO:0000313" key="1">
    <source>
        <dbReference type="EMBL" id="KKR15299.1"/>
    </source>
</evidence>
<sequence length="190" mass="22563">MAKRLEECPKCKAIKDLVDHHPFPRRYYGNGKNNNPHSIYLCDACHRQLDNKIINEVIRIGENIARQPDRVFTISPQLFVAMHVEFFGSLEYFLQITESRIYYTDLERNAKRNKNNHQAIRLPNLDEIVVAYNDMTFAEIFGSAQWQIRNFLDRKILPIDETRNSKKKRRKMRLIYQKQREASFAFAEAI</sequence>